<dbReference type="InterPro" id="IPR028002">
    <property type="entry name" value="Myb_DNA-bind_5"/>
</dbReference>
<keyword evidence="3" id="KW-0805">Transcription regulation</keyword>
<evidence type="ECO:0000256" key="3">
    <source>
        <dbReference type="ARBA" id="ARBA00023015"/>
    </source>
</evidence>
<gene>
    <name evidence="8" type="ORF">ABMA27_012520</name>
</gene>
<organism evidence="8 9">
    <name type="scientific">Loxostege sticticalis</name>
    <name type="common">Beet webworm moth</name>
    <dbReference type="NCBI Taxonomy" id="481309"/>
    <lineage>
        <taxon>Eukaryota</taxon>
        <taxon>Metazoa</taxon>
        <taxon>Ecdysozoa</taxon>
        <taxon>Arthropoda</taxon>
        <taxon>Hexapoda</taxon>
        <taxon>Insecta</taxon>
        <taxon>Pterygota</taxon>
        <taxon>Neoptera</taxon>
        <taxon>Endopterygota</taxon>
        <taxon>Lepidoptera</taxon>
        <taxon>Glossata</taxon>
        <taxon>Ditrysia</taxon>
        <taxon>Pyraloidea</taxon>
        <taxon>Crambidae</taxon>
        <taxon>Pyraustinae</taxon>
        <taxon>Loxostege</taxon>
    </lineage>
</organism>
<feature type="compositionally biased region" description="Low complexity" evidence="6">
    <location>
        <begin position="196"/>
        <end position="212"/>
    </location>
</feature>
<keyword evidence="9" id="KW-1185">Reference proteome</keyword>
<evidence type="ECO:0000256" key="5">
    <source>
        <dbReference type="ARBA" id="ARBA00025466"/>
    </source>
</evidence>
<protein>
    <recommendedName>
        <fullName evidence="2">Regulatory protein zeste</fullName>
    </recommendedName>
</protein>
<evidence type="ECO:0000256" key="6">
    <source>
        <dbReference type="SAM" id="MobiDB-lite"/>
    </source>
</evidence>
<proteinExistence type="predicted"/>
<keyword evidence="4" id="KW-0804">Transcription</keyword>
<evidence type="ECO:0000259" key="7">
    <source>
        <dbReference type="Pfam" id="PF13873"/>
    </source>
</evidence>
<evidence type="ECO:0000256" key="2">
    <source>
        <dbReference type="ARBA" id="ARBA00016807"/>
    </source>
</evidence>
<evidence type="ECO:0000256" key="1">
    <source>
        <dbReference type="ARBA" id="ARBA00011764"/>
    </source>
</evidence>
<evidence type="ECO:0000313" key="9">
    <source>
        <dbReference type="Proteomes" id="UP001549920"/>
    </source>
</evidence>
<name>A0ABR3GYV8_LOXSC</name>
<comment type="caution">
    <text evidence="8">The sequence shown here is derived from an EMBL/GenBank/DDBJ whole genome shotgun (WGS) entry which is preliminary data.</text>
</comment>
<evidence type="ECO:0000313" key="8">
    <source>
        <dbReference type="EMBL" id="KAL0852681.1"/>
    </source>
</evidence>
<dbReference type="EMBL" id="JBEUOH010000031">
    <property type="protein sequence ID" value="KAL0852681.1"/>
    <property type="molecule type" value="Genomic_DNA"/>
</dbReference>
<feature type="compositionally biased region" description="Polar residues" evidence="6">
    <location>
        <begin position="185"/>
        <end position="195"/>
    </location>
</feature>
<feature type="region of interest" description="Disordered" evidence="6">
    <location>
        <begin position="185"/>
        <end position="238"/>
    </location>
</feature>
<comment type="function">
    <text evidence="5">Involved in transvection phenomena (= synapsis-dependent gene expression), where the synaptic pairing of chromosomes carrying genes with which zeste interacts influences the expression of these genes. Zeste binds to DNA and stimulates transcription from a nearby promoter.</text>
</comment>
<dbReference type="Proteomes" id="UP001549920">
    <property type="component" value="Unassembled WGS sequence"/>
</dbReference>
<feature type="domain" description="Myb/SANT-like DNA-binding" evidence="7">
    <location>
        <begin position="12"/>
        <end position="82"/>
    </location>
</feature>
<accession>A0ABR3GYV8</accession>
<feature type="compositionally biased region" description="Basic residues" evidence="6">
    <location>
        <begin position="227"/>
        <end position="237"/>
    </location>
</feature>
<reference evidence="8 9" key="1">
    <citation type="submission" date="2024-06" db="EMBL/GenBank/DDBJ databases">
        <title>A chromosome-level genome assembly of beet webworm, Loxostege sticticalis.</title>
        <authorList>
            <person name="Zhang Y."/>
        </authorList>
    </citation>
    <scope>NUCLEOTIDE SEQUENCE [LARGE SCALE GENOMIC DNA]</scope>
    <source>
        <strain evidence="8">AQ026</strain>
        <tissue evidence="8">Whole body</tissue>
    </source>
</reference>
<evidence type="ECO:0000256" key="4">
    <source>
        <dbReference type="ARBA" id="ARBA00023163"/>
    </source>
</evidence>
<comment type="subunit">
    <text evidence="1">Self-associates forming complexes of several hundred monomers.</text>
</comment>
<sequence>MDEDKYIWQRPSPAQVECIVEFFEKNPALNKGYIKTESQRDIRQKAWQKLAFRLNNMEGCTKNFQQWLRYWTDKKVSVKKKLSLVTRCQITCDSKGHLVVDPLGNFTNLERRIINIMGGERLVKAARSANKIRESQKILKEAIPTVKEDLPQHVSAEQDHSYLNLNENEGVQDVEEPAEYINDTQEVPVQETTTDAPLASPEPASPAAPSGSETQEDTARRPAPSTRNRHRHRHKHQPSFARLTERFLRLKEERLEVDRRNSRLLETLLNNEVERDKLLAQALQATAEGLRALAEAMRNKNNHITYLNFTFFTSHKT</sequence>
<dbReference type="Pfam" id="PF13873">
    <property type="entry name" value="Myb_DNA-bind_5"/>
    <property type="match status" value="1"/>
</dbReference>